<dbReference type="InterPro" id="IPR018047">
    <property type="entry name" value="Ammonium_transpt_CS"/>
</dbReference>
<keyword evidence="6 8" id="KW-0472">Membrane</keyword>
<evidence type="ECO:0000256" key="5">
    <source>
        <dbReference type="ARBA" id="ARBA00022989"/>
    </source>
</evidence>
<dbReference type="InterPro" id="IPR001905">
    <property type="entry name" value="Ammonium_transpt"/>
</dbReference>
<dbReference type="EMBL" id="JBHLXE010000024">
    <property type="protein sequence ID" value="MFC0178924.1"/>
    <property type="molecule type" value="Genomic_DNA"/>
</dbReference>
<reference evidence="10 11" key="1">
    <citation type="submission" date="2024-09" db="EMBL/GenBank/DDBJ databases">
        <authorList>
            <person name="Sun Q."/>
            <person name="Mori K."/>
        </authorList>
    </citation>
    <scope>NUCLEOTIDE SEQUENCE [LARGE SCALE GENOMIC DNA]</scope>
    <source>
        <strain evidence="10 11">CCM 8545</strain>
    </source>
</reference>
<feature type="transmembrane region" description="Helical" evidence="8">
    <location>
        <begin position="290"/>
        <end position="314"/>
    </location>
</feature>
<keyword evidence="5 8" id="KW-1133">Transmembrane helix</keyword>
<evidence type="ECO:0000256" key="6">
    <source>
        <dbReference type="ARBA" id="ARBA00023136"/>
    </source>
</evidence>
<organism evidence="10 11">
    <name type="scientific">Thorsellia kenyensis</name>
    <dbReference type="NCBI Taxonomy" id="1549888"/>
    <lineage>
        <taxon>Bacteria</taxon>
        <taxon>Pseudomonadati</taxon>
        <taxon>Pseudomonadota</taxon>
        <taxon>Gammaproteobacteria</taxon>
        <taxon>Enterobacterales</taxon>
        <taxon>Thorselliaceae</taxon>
        <taxon>Thorsellia</taxon>
    </lineage>
</organism>
<feature type="transmembrane region" description="Helical" evidence="8">
    <location>
        <begin position="134"/>
        <end position="157"/>
    </location>
</feature>
<evidence type="ECO:0000313" key="10">
    <source>
        <dbReference type="EMBL" id="MFC0178924.1"/>
    </source>
</evidence>
<accession>A0ABV6C7H5</accession>
<name>A0ABV6C7H5_9GAMM</name>
<dbReference type="PANTHER" id="PTHR43029">
    <property type="entry name" value="AMMONIUM TRANSPORTER MEP2"/>
    <property type="match status" value="1"/>
</dbReference>
<feature type="transmembrane region" description="Helical" evidence="8">
    <location>
        <begin position="177"/>
        <end position="195"/>
    </location>
</feature>
<dbReference type="Pfam" id="PF00909">
    <property type="entry name" value="Ammonium_transp"/>
    <property type="match status" value="1"/>
</dbReference>
<evidence type="ECO:0000256" key="8">
    <source>
        <dbReference type="RuleBase" id="RU362002"/>
    </source>
</evidence>
<evidence type="ECO:0000256" key="3">
    <source>
        <dbReference type="ARBA" id="ARBA00022448"/>
    </source>
</evidence>
<feature type="transmembrane region" description="Helical" evidence="8">
    <location>
        <begin position="12"/>
        <end position="34"/>
    </location>
</feature>
<evidence type="ECO:0000256" key="2">
    <source>
        <dbReference type="ARBA" id="ARBA00005887"/>
    </source>
</evidence>
<evidence type="ECO:0000256" key="4">
    <source>
        <dbReference type="ARBA" id="ARBA00022692"/>
    </source>
</evidence>
<comment type="caution">
    <text evidence="10">The sequence shown here is derived from an EMBL/GenBank/DDBJ whole genome shotgun (WGS) entry which is preliminary data.</text>
</comment>
<sequence length="417" mass="45650">MHSFSDINALDTFWVTFTSLLVLLMVIPGMALFYAGMVSRKNTLSVVIQVTSAFVVGLFLWVIFGYSIVFTEFNSIIGGLDKIGLKGTVNLSQETFLIIGNIPELSFVIFQGIFAGLSCALIVGALVERIKLVCLLVFVTIWFVFSYLPVAHMVWFSSESHPGWLFKRGALDFAGGTVVHINAGAAAIVGALMIGRRKGFDKEILKPHNLIMTYIGVAFLWVGWFGFNSGSALEMSFNAIISFFNTLIAGLIGLLTWAFIDQIKHKKISLLGLCSGLISGLVGITPAAAYVGFLGAIFISIITTVCCYFVVELIKHRYKIDDSLDVFGIHGMGGVIGALLTGIFCFQFFGGTQSGGFIDLLWQLWIQLEGVLITLIWSCSVSFVGIKILHLVFKEPRVSLEQETQGLDISLHSESIY</sequence>
<dbReference type="NCBIfam" id="TIGR00836">
    <property type="entry name" value="amt"/>
    <property type="match status" value="1"/>
</dbReference>
<feature type="transmembrane region" description="Helical" evidence="8">
    <location>
        <begin position="326"/>
        <end position="350"/>
    </location>
</feature>
<feature type="domain" description="Ammonium transporter AmtB-like" evidence="9">
    <location>
        <begin position="14"/>
        <end position="417"/>
    </location>
</feature>
<protein>
    <recommendedName>
        <fullName evidence="8">Ammonium transporter</fullName>
    </recommendedName>
</protein>
<evidence type="ECO:0000256" key="1">
    <source>
        <dbReference type="ARBA" id="ARBA00004141"/>
    </source>
</evidence>
<feature type="transmembrane region" description="Helical" evidence="8">
    <location>
        <begin position="46"/>
        <end position="69"/>
    </location>
</feature>
<feature type="transmembrane region" description="Helical" evidence="8">
    <location>
        <begin position="105"/>
        <end position="127"/>
    </location>
</feature>
<dbReference type="PANTHER" id="PTHR43029:SF10">
    <property type="entry name" value="AMMONIUM TRANSPORTER MEP2"/>
    <property type="match status" value="1"/>
</dbReference>
<gene>
    <name evidence="10" type="ORF">ACFFIT_02250</name>
</gene>
<dbReference type="RefSeq" id="WP_385875992.1">
    <property type="nucleotide sequence ID" value="NZ_JBHLXE010000024.1"/>
</dbReference>
<dbReference type="Gene3D" id="1.10.3430.10">
    <property type="entry name" value="Ammonium transporter AmtB like domains"/>
    <property type="match status" value="1"/>
</dbReference>
<evidence type="ECO:0000259" key="9">
    <source>
        <dbReference type="Pfam" id="PF00909"/>
    </source>
</evidence>
<keyword evidence="4 8" id="KW-0812">Transmembrane</keyword>
<dbReference type="InterPro" id="IPR029020">
    <property type="entry name" value="Ammonium/urea_transptr"/>
</dbReference>
<evidence type="ECO:0000256" key="7">
    <source>
        <dbReference type="ARBA" id="ARBA00023177"/>
    </source>
</evidence>
<feature type="transmembrane region" description="Helical" evidence="8">
    <location>
        <begin position="370"/>
        <end position="393"/>
    </location>
</feature>
<comment type="subcellular location">
    <subcellularLocation>
        <location evidence="8">Cell membrane</location>
        <topology evidence="8">Multi-pass membrane protein</topology>
    </subcellularLocation>
    <subcellularLocation>
        <location evidence="1">Membrane</location>
        <topology evidence="1">Multi-pass membrane protein</topology>
    </subcellularLocation>
</comment>
<keyword evidence="3 8" id="KW-0813">Transport</keyword>
<feature type="transmembrane region" description="Helical" evidence="8">
    <location>
        <begin position="267"/>
        <end position="284"/>
    </location>
</feature>
<dbReference type="SUPFAM" id="SSF111352">
    <property type="entry name" value="Ammonium transporter"/>
    <property type="match status" value="1"/>
</dbReference>
<dbReference type="InterPro" id="IPR024041">
    <property type="entry name" value="NH4_transpt_AmtB-like_dom"/>
</dbReference>
<feature type="transmembrane region" description="Helical" evidence="8">
    <location>
        <begin position="207"/>
        <end position="227"/>
    </location>
</feature>
<comment type="similarity">
    <text evidence="2 8">Belongs to the ammonia transporter channel (TC 1.A.11.2) family.</text>
</comment>
<keyword evidence="7 8" id="KW-0924">Ammonia transport</keyword>
<evidence type="ECO:0000313" key="11">
    <source>
        <dbReference type="Proteomes" id="UP001589758"/>
    </source>
</evidence>
<feature type="transmembrane region" description="Helical" evidence="8">
    <location>
        <begin position="239"/>
        <end position="260"/>
    </location>
</feature>
<dbReference type="Proteomes" id="UP001589758">
    <property type="component" value="Unassembled WGS sequence"/>
</dbReference>
<dbReference type="PROSITE" id="PS01219">
    <property type="entry name" value="AMMONIUM_TRANSP"/>
    <property type="match status" value="1"/>
</dbReference>
<keyword evidence="11" id="KW-1185">Reference proteome</keyword>
<proteinExistence type="inferred from homology"/>